<dbReference type="Gramene" id="KGN58100">
    <property type="protein sequence ID" value="KGN58100"/>
    <property type="gene ID" value="Csa_3G509950"/>
</dbReference>
<organism evidence="1 2">
    <name type="scientific">Cucumis sativus</name>
    <name type="common">Cucumber</name>
    <dbReference type="NCBI Taxonomy" id="3659"/>
    <lineage>
        <taxon>Eukaryota</taxon>
        <taxon>Viridiplantae</taxon>
        <taxon>Streptophyta</taxon>
        <taxon>Embryophyta</taxon>
        <taxon>Tracheophyta</taxon>
        <taxon>Spermatophyta</taxon>
        <taxon>Magnoliopsida</taxon>
        <taxon>eudicotyledons</taxon>
        <taxon>Gunneridae</taxon>
        <taxon>Pentapetalae</taxon>
        <taxon>rosids</taxon>
        <taxon>fabids</taxon>
        <taxon>Cucurbitales</taxon>
        <taxon>Cucurbitaceae</taxon>
        <taxon>Benincaseae</taxon>
        <taxon>Cucumis</taxon>
    </lineage>
</organism>
<evidence type="ECO:0000313" key="2">
    <source>
        <dbReference type="Proteomes" id="UP000029981"/>
    </source>
</evidence>
<dbReference type="EMBL" id="CM002924">
    <property type="protein sequence ID" value="KGN58100.1"/>
    <property type="molecule type" value="Genomic_DNA"/>
</dbReference>
<name>A0A0A0L843_CUCSA</name>
<reference evidence="1 2" key="2">
    <citation type="journal article" date="2009" name="PLoS ONE">
        <title>An integrated genetic and cytogenetic map of the cucumber genome.</title>
        <authorList>
            <person name="Ren Y."/>
            <person name="Zhang Z."/>
            <person name="Liu J."/>
            <person name="Staub J.E."/>
            <person name="Han Y."/>
            <person name="Cheng Z."/>
            <person name="Li X."/>
            <person name="Lu J."/>
            <person name="Miao H."/>
            <person name="Kang H."/>
            <person name="Xie B."/>
            <person name="Gu X."/>
            <person name="Wang X."/>
            <person name="Du Y."/>
            <person name="Jin W."/>
            <person name="Huang S."/>
        </authorList>
    </citation>
    <scope>NUCLEOTIDE SEQUENCE [LARGE SCALE GENOMIC DNA]</scope>
    <source>
        <strain evidence="2">cv. 9930</strain>
    </source>
</reference>
<dbReference type="Proteomes" id="UP000029981">
    <property type="component" value="Chromosome 3"/>
</dbReference>
<accession>A0A0A0L843</accession>
<evidence type="ECO:0000313" key="1">
    <source>
        <dbReference type="EMBL" id="KGN58100.1"/>
    </source>
</evidence>
<keyword evidence="2" id="KW-1185">Reference proteome</keyword>
<reference evidence="1 2" key="4">
    <citation type="journal article" date="2011" name="BMC Genomics">
        <title>RNA-Seq improves annotation of protein-coding genes in the cucumber genome.</title>
        <authorList>
            <person name="Li Z."/>
            <person name="Zhang Z."/>
            <person name="Yan P."/>
            <person name="Huang S."/>
            <person name="Fei Z."/>
            <person name="Lin K."/>
        </authorList>
    </citation>
    <scope>NUCLEOTIDE SEQUENCE [LARGE SCALE GENOMIC DNA]</scope>
    <source>
        <strain evidence="2">cv. 9930</strain>
    </source>
</reference>
<dbReference type="AlphaFoldDB" id="A0A0A0L843"/>
<sequence>MAFGCLKVRRHWRLARHLRLVVGRQDNTKKAMQLKLRLDGKLERLVGRRRLSLEWARRGRLHARKAWLGN</sequence>
<protein>
    <submittedName>
        <fullName evidence="1">Uncharacterized protein</fullName>
    </submittedName>
</protein>
<proteinExistence type="predicted"/>
<gene>
    <name evidence="1" type="ORF">Csa_3G509950</name>
</gene>
<reference evidence="1 2" key="3">
    <citation type="journal article" date="2010" name="BMC Genomics">
        <title>Transcriptome sequencing and comparative analysis of cucumber flowers with different sex types.</title>
        <authorList>
            <person name="Guo S."/>
            <person name="Zheng Y."/>
            <person name="Joung J.G."/>
            <person name="Liu S."/>
            <person name="Zhang Z."/>
            <person name="Crasta O.R."/>
            <person name="Sobral B.W."/>
            <person name="Xu Y."/>
            <person name="Huang S."/>
            <person name="Fei Z."/>
        </authorList>
    </citation>
    <scope>NUCLEOTIDE SEQUENCE [LARGE SCALE GENOMIC DNA]</scope>
    <source>
        <strain evidence="2">cv. 9930</strain>
    </source>
</reference>
<reference evidence="1 2" key="1">
    <citation type="journal article" date="2009" name="Nat. Genet.">
        <title>The genome of the cucumber, Cucumis sativus L.</title>
        <authorList>
            <person name="Huang S."/>
            <person name="Li R."/>
            <person name="Zhang Z."/>
            <person name="Li L."/>
            <person name="Gu X."/>
            <person name="Fan W."/>
            <person name="Lucas W.J."/>
            <person name="Wang X."/>
            <person name="Xie B."/>
            <person name="Ni P."/>
            <person name="Ren Y."/>
            <person name="Zhu H."/>
            <person name="Li J."/>
            <person name="Lin K."/>
            <person name="Jin W."/>
            <person name="Fei Z."/>
            <person name="Li G."/>
            <person name="Staub J."/>
            <person name="Kilian A."/>
            <person name="van der Vossen E.A."/>
            <person name="Wu Y."/>
            <person name="Guo J."/>
            <person name="He J."/>
            <person name="Jia Z."/>
            <person name="Ren Y."/>
            <person name="Tian G."/>
            <person name="Lu Y."/>
            <person name="Ruan J."/>
            <person name="Qian W."/>
            <person name="Wang M."/>
            <person name="Huang Q."/>
            <person name="Li B."/>
            <person name="Xuan Z."/>
            <person name="Cao J."/>
            <person name="Asan"/>
            <person name="Wu Z."/>
            <person name="Zhang J."/>
            <person name="Cai Q."/>
            <person name="Bai Y."/>
            <person name="Zhao B."/>
            <person name="Han Y."/>
            <person name="Li Y."/>
            <person name="Li X."/>
            <person name="Wang S."/>
            <person name="Shi Q."/>
            <person name="Liu S."/>
            <person name="Cho W.K."/>
            <person name="Kim J.Y."/>
            <person name="Xu Y."/>
            <person name="Heller-Uszynska K."/>
            <person name="Miao H."/>
            <person name="Cheng Z."/>
            <person name="Zhang S."/>
            <person name="Wu J."/>
            <person name="Yang Y."/>
            <person name="Kang H."/>
            <person name="Li M."/>
            <person name="Liang H."/>
            <person name="Ren X."/>
            <person name="Shi Z."/>
            <person name="Wen M."/>
            <person name="Jian M."/>
            <person name="Yang H."/>
            <person name="Zhang G."/>
            <person name="Yang Z."/>
            <person name="Chen R."/>
            <person name="Liu S."/>
            <person name="Li J."/>
            <person name="Ma L."/>
            <person name="Liu H."/>
            <person name="Zhou Y."/>
            <person name="Zhao J."/>
            <person name="Fang X."/>
            <person name="Li G."/>
            <person name="Fang L."/>
            <person name="Li Y."/>
            <person name="Liu D."/>
            <person name="Zheng H."/>
            <person name="Zhang Y."/>
            <person name="Qin N."/>
            <person name="Li Z."/>
            <person name="Yang G."/>
            <person name="Yang S."/>
            <person name="Bolund L."/>
            <person name="Kristiansen K."/>
            <person name="Zheng H."/>
            <person name="Li S."/>
            <person name="Zhang X."/>
            <person name="Yang H."/>
            <person name="Wang J."/>
            <person name="Sun R."/>
            <person name="Zhang B."/>
            <person name="Jiang S."/>
            <person name="Wang J."/>
            <person name="Du Y."/>
            <person name="Li S."/>
        </authorList>
    </citation>
    <scope>NUCLEOTIDE SEQUENCE [LARGE SCALE GENOMIC DNA]</scope>
    <source>
        <strain evidence="2">cv. 9930</strain>
    </source>
</reference>